<dbReference type="EMBL" id="FOLH01000002">
    <property type="protein sequence ID" value="SFC07057.1"/>
    <property type="molecule type" value="Genomic_DNA"/>
</dbReference>
<proteinExistence type="inferred from homology"/>
<dbReference type="NCBIfam" id="TIGR00567">
    <property type="entry name" value="3mg"/>
    <property type="match status" value="1"/>
</dbReference>
<dbReference type="InterPro" id="IPR003180">
    <property type="entry name" value="MPG"/>
</dbReference>
<dbReference type="OrthoDB" id="9794313at2"/>
<dbReference type="Pfam" id="PF02245">
    <property type="entry name" value="Pur_DNA_glyco"/>
    <property type="match status" value="1"/>
</dbReference>
<sequence length="199" mass="22577">MKFSVLERAFYARPTLEVAEDLLGCLLVRELPDGQQLAARIVDLEAYIGEEDSACHASKGRTPRTQVMYGPPGHAYVYLIYGLHHLLNLVTEEAGRPCGVMLRAVQPLHNEEAMRALRQVKGRNLCNGPGKLTAALAVNKDYNQWDMTLGEQLWVAPRSEPLQETIQRGPRIGIDYAEPEDREAPWRFWLAENPWRSLR</sequence>
<name>A0A1I1G5P4_9GAMM</name>
<reference evidence="6 7" key="1">
    <citation type="submission" date="2016-10" db="EMBL/GenBank/DDBJ databases">
        <authorList>
            <person name="de Groot N.N."/>
        </authorList>
    </citation>
    <scope>NUCLEOTIDE SEQUENCE [LARGE SCALE GENOMIC DNA]</scope>
    <source>
        <strain evidence="6 7">DSM 18438</strain>
    </source>
</reference>
<keyword evidence="2 5" id="KW-0227">DNA damage</keyword>
<protein>
    <recommendedName>
        <fullName evidence="5">Putative 3-methyladenine DNA glycosylase</fullName>
        <ecNumber evidence="5">3.2.2.-</ecNumber>
    </recommendedName>
</protein>
<dbReference type="InterPro" id="IPR011034">
    <property type="entry name" value="Formyl_transferase-like_C_sf"/>
</dbReference>
<evidence type="ECO:0000313" key="6">
    <source>
        <dbReference type="EMBL" id="SFC07057.1"/>
    </source>
</evidence>
<evidence type="ECO:0000256" key="4">
    <source>
        <dbReference type="ARBA" id="ARBA00023204"/>
    </source>
</evidence>
<dbReference type="HAMAP" id="MF_00527">
    <property type="entry name" value="3MGH"/>
    <property type="match status" value="1"/>
</dbReference>
<gene>
    <name evidence="6" type="ORF">SAMN05660443_1425</name>
</gene>
<dbReference type="FunFam" id="3.10.300.10:FF:000001">
    <property type="entry name" value="Putative 3-methyladenine DNA glycosylase"/>
    <property type="match status" value="1"/>
</dbReference>
<dbReference type="PANTHER" id="PTHR10429">
    <property type="entry name" value="DNA-3-METHYLADENINE GLYCOSYLASE"/>
    <property type="match status" value="1"/>
</dbReference>
<dbReference type="STRING" id="1122252.SAMN05660443_1425"/>
<keyword evidence="3 5" id="KW-0378">Hydrolase</keyword>
<accession>A0A1I1G5P4</accession>
<comment type="similarity">
    <text evidence="1 5">Belongs to the DNA glycosylase MPG family.</text>
</comment>
<keyword evidence="7" id="KW-1185">Reference proteome</keyword>
<evidence type="ECO:0000256" key="3">
    <source>
        <dbReference type="ARBA" id="ARBA00022801"/>
    </source>
</evidence>
<evidence type="ECO:0000256" key="1">
    <source>
        <dbReference type="ARBA" id="ARBA00009232"/>
    </source>
</evidence>
<dbReference type="GO" id="GO:0006284">
    <property type="term" value="P:base-excision repair"/>
    <property type="evidence" value="ECO:0007669"/>
    <property type="project" value="InterPro"/>
</dbReference>
<dbReference type="InterPro" id="IPR036995">
    <property type="entry name" value="MPG_sf"/>
</dbReference>
<dbReference type="CDD" id="cd00540">
    <property type="entry name" value="AAG"/>
    <property type="match status" value="1"/>
</dbReference>
<keyword evidence="4 5" id="KW-0234">DNA repair</keyword>
<evidence type="ECO:0000313" key="7">
    <source>
        <dbReference type="Proteomes" id="UP000199058"/>
    </source>
</evidence>
<dbReference type="Proteomes" id="UP000199058">
    <property type="component" value="Unassembled WGS sequence"/>
</dbReference>
<dbReference type="EC" id="3.2.2.-" evidence="5"/>
<dbReference type="Gene3D" id="3.10.300.10">
    <property type="entry name" value="Methylpurine-DNA glycosylase (MPG)"/>
    <property type="match status" value="1"/>
</dbReference>
<dbReference type="RefSeq" id="WP_091961210.1">
    <property type="nucleotide sequence ID" value="NZ_FOLH01000002.1"/>
</dbReference>
<evidence type="ECO:0000256" key="5">
    <source>
        <dbReference type="HAMAP-Rule" id="MF_00527"/>
    </source>
</evidence>
<dbReference type="AlphaFoldDB" id="A0A1I1G5P4"/>
<dbReference type="SUPFAM" id="SSF50486">
    <property type="entry name" value="FMT C-terminal domain-like"/>
    <property type="match status" value="1"/>
</dbReference>
<dbReference type="GO" id="GO:0003905">
    <property type="term" value="F:alkylbase DNA N-glycosylase activity"/>
    <property type="evidence" value="ECO:0007669"/>
    <property type="project" value="InterPro"/>
</dbReference>
<organism evidence="6 7">
    <name type="scientific">Marinospirillum celere</name>
    <dbReference type="NCBI Taxonomy" id="1122252"/>
    <lineage>
        <taxon>Bacteria</taxon>
        <taxon>Pseudomonadati</taxon>
        <taxon>Pseudomonadota</taxon>
        <taxon>Gammaproteobacteria</taxon>
        <taxon>Oceanospirillales</taxon>
        <taxon>Oceanospirillaceae</taxon>
        <taxon>Marinospirillum</taxon>
    </lineage>
</organism>
<dbReference type="GO" id="GO:0003677">
    <property type="term" value="F:DNA binding"/>
    <property type="evidence" value="ECO:0007669"/>
    <property type="project" value="InterPro"/>
</dbReference>
<dbReference type="NCBIfam" id="NF002003">
    <property type="entry name" value="PRK00802.1-3"/>
    <property type="match status" value="1"/>
</dbReference>
<dbReference type="PANTHER" id="PTHR10429:SF0">
    <property type="entry name" value="DNA-3-METHYLADENINE GLYCOSYLASE"/>
    <property type="match status" value="1"/>
</dbReference>
<evidence type="ECO:0000256" key="2">
    <source>
        <dbReference type="ARBA" id="ARBA00022763"/>
    </source>
</evidence>